<evidence type="ECO:0000313" key="3">
    <source>
        <dbReference type="Proteomes" id="UP000299102"/>
    </source>
</evidence>
<accession>A0A4C1T0E6</accession>
<protein>
    <submittedName>
        <fullName evidence="2">Uncharacterized protein</fullName>
    </submittedName>
</protein>
<feature type="region of interest" description="Disordered" evidence="1">
    <location>
        <begin position="1"/>
        <end position="20"/>
    </location>
</feature>
<comment type="caution">
    <text evidence="2">The sequence shown here is derived from an EMBL/GenBank/DDBJ whole genome shotgun (WGS) entry which is preliminary data.</text>
</comment>
<dbReference type="Proteomes" id="UP000299102">
    <property type="component" value="Unassembled WGS sequence"/>
</dbReference>
<organism evidence="2 3">
    <name type="scientific">Eumeta variegata</name>
    <name type="common">Bagworm moth</name>
    <name type="synonym">Eumeta japonica</name>
    <dbReference type="NCBI Taxonomy" id="151549"/>
    <lineage>
        <taxon>Eukaryota</taxon>
        <taxon>Metazoa</taxon>
        <taxon>Ecdysozoa</taxon>
        <taxon>Arthropoda</taxon>
        <taxon>Hexapoda</taxon>
        <taxon>Insecta</taxon>
        <taxon>Pterygota</taxon>
        <taxon>Neoptera</taxon>
        <taxon>Endopterygota</taxon>
        <taxon>Lepidoptera</taxon>
        <taxon>Glossata</taxon>
        <taxon>Ditrysia</taxon>
        <taxon>Tineoidea</taxon>
        <taxon>Psychidae</taxon>
        <taxon>Oiketicinae</taxon>
        <taxon>Eumeta</taxon>
    </lineage>
</organism>
<evidence type="ECO:0000313" key="2">
    <source>
        <dbReference type="EMBL" id="GBP07993.1"/>
    </source>
</evidence>
<reference evidence="2 3" key="1">
    <citation type="journal article" date="2019" name="Commun. Biol.">
        <title>The bagworm genome reveals a unique fibroin gene that provides high tensile strength.</title>
        <authorList>
            <person name="Kono N."/>
            <person name="Nakamura H."/>
            <person name="Ohtoshi R."/>
            <person name="Tomita M."/>
            <person name="Numata K."/>
            <person name="Arakawa K."/>
        </authorList>
    </citation>
    <scope>NUCLEOTIDE SEQUENCE [LARGE SCALE GENOMIC DNA]</scope>
</reference>
<sequence length="93" mass="10563">MRQRNGKRERERNFKSDRSDVTASRITLEEHFQHSALRKSDRIRFTPPLRARRRIAGLYALDVIAGAPVTLRSTFSSPARHAARHLAAAVATL</sequence>
<proteinExistence type="predicted"/>
<dbReference type="EMBL" id="BGZK01004264">
    <property type="protein sequence ID" value="GBP07993.1"/>
    <property type="molecule type" value="Genomic_DNA"/>
</dbReference>
<gene>
    <name evidence="2" type="ORF">EVAR_91035_1</name>
</gene>
<dbReference type="AlphaFoldDB" id="A0A4C1T0E6"/>
<evidence type="ECO:0000256" key="1">
    <source>
        <dbReference type="SAM" id="MobiDB-lite"/>
    </source>
</evidence>
<keyword evidence="3" id="KW-1185">Reference proteome</keyword>
<name>A0A4C1T0E6_EUMVA</name>